<organism evidence="4 5">
    <name type="scientific">Orchesella cincta</name>
    <name type="common">Springtail</name>
    <name type="synonym">Podura cincta</name>
    <dbReference type="NCBI Taxonomy" id="48709"/>
    <lineage>
        <taxon>Eukaryota</taxon>
        <taxon>Metazoa</taxon>
        <taxon>Ecdysozoa</taxon>
        <taxon>Arthropoda</taxon>
        <taxon>Hexapoda</taxon>
        <taxon>Collembola</taxon>
        <taxon>Entomobryomorpha</taxon>
        <taxon>Entomobryoidea</taxon>
        <taxon>Orchesellidae</taxon>
        <taxon>Orchesellinae</taxon>
        <taxon>Orchesella</taxon>
    </lineage>
</organism>
<dbReference type="FunFam" id="2.40.50.140:FF:000086">
    <property type="entry name" value="Cold shock domain-containing protein C2"/>
    <property type="match status" value="1"/>
</dbReference>
<dbReference type="InterPro" id="IPR012340">
    <property type="entry name" value="NA-bd_OB-fold"/>
</dbReference>
<dbReference type="PANTHER" id="PTHR12962">
    <property type="entry name" value="CALCIUM-REGULATED HEAT STABLE PROTEIN CRHSP-24-RELATED"/>
    <property type="match status" value="1"/>
</dbReference>
<accession>A0A1D2N1Q8</accession>
<sequence length="190" mass="21187">MDTEANRKTMNIAEASESQPTLGTNPHFPSLNWGEPKQLITDAVPIVRGGKATPCSSPMASPGGMGLTIPLPSPIITKRTRTNSTYDRAMENPIERGYIKYFSRGKGHGFIMSDRGGDEIFVHISDIEGEYVPKEGDEVTYRLCPIPPKLEKYQAIHVRIVNFSTSVHLKWDSPLREDEKDDLVKTLMVD</sequence>
<evidence type="ECO:0000313" key="4">
    <source>
        <dbReference type="EMBL" id="ODM99170.1"/>
    </source>
</evidence>
<dbReference type="Pfam" id="PF00313">
    <property type="entry name" value="CSD"/>
    <property type="match status" value="1"/>
</dbReference>
<dbReference type="GO" id="GO:0043488">
    <property type="term" value="P:regulation of mRNA stability"/>
    <property type="evidence" value="ECO:0007669"/>
    <property type="project" value="TreeGrafter"/>
</dbReference>
<proteinExistence type="predicted"/>
<dbReference type="InterPro" id="IPR052069">
    <property type="entry name" value="Ca-reg_mRNA-binding_domain"/>
</dbReference>
<dbReference type="EMBL" id="LJIJ01000295">
    <property type="protein sequence ID" value="ODM99170.1"/>
    <property type="molecule type" value="Genomic_DNA"/>
</dbReference>
<evidence type="ECO:0000256" key="1">
    <source>
        <dbReference type="ARBA" id="ARBA00022553"/>
    </source>
</evidence>
<dbReference type="SUPFAM" id="SSF50249">
    <property type="entry name" value="Nucleic acid-binding proteins"/>
    <property type="match status" value="1"/>
</dbReference>
<feature type="region of interest" description="Disordered" evidence="2">
    <location>
        <begin position="51"/>
        <end position="73"/>
    </location>
</feature>
<dbReference type="STRING" id="48709.A0A1D2N1Q8"/>
<evidence type="ECO:0000256" key="2">
    <source>
        <dbReference type="SAM" id="MobiDB-lite"/>
    </source>
</evidence>
<comment type="caution">
    <text evidence="4">The sequence shown here is derived from an EMBL/GenBank/DDBJ whole genome shotgun (WGS) entry which is preliminary data.</text>
</comment>
<dbReference type="Proteomes" id="UP000094527">
    <property type="component" value="Unassembled WGS sequence"/>
</dbReference>
<dbReference type="PANTHER" id="PTHR12962:SF1">
    <property type="entry name" value="COLD SHOCK DOMAIN-CONTAINING PROTEIN CG9705"/>
    <property type="match status" value="1"/>
</dbReference>
<dbReference type="InterPro" id="IPR019844">
    <property type="entry name" value="CSD_CS"/>
</dbReference>
<dbReference type="PROSITE" id="PS00352">
    <property type="entry name" value="CSD_1"/>
    <property type="match status" value="1"/>
</dbReference>
<dbReference type="SMART" id="SM00357">
    <property type="entry name" value="CSP"/>
    <property type="match status" value="1"/>
</dbReference>
<dbReference type="InterPro" id="IPR011129">
    <property type="entry name" value="CSD"/>
</dbReference>
<name>A0A1D2N1Q8_ORCCI</name>
<evidence type="ECO:0000259" key="3">
    <source>
        <dbReference type="PROSITE" id="PS51857"/>
    </source>
</evidence>
<dbReference type="OMA" id="DRAMENP"/>
<gene>
    <name evidence="4" type="ORF">Ocin01_07513</name>
</gene>
<keyword evidence="5" id="KW-1185">Reference proteome</keyword>
<dbReference type="InterPro" id="IPR002059">
    <property type="entry name" value="CSP_DNA-bd"/>
</dbReference>
<dbReference type="PROSITE" id="PS51857">
    <property type="entry name" value="CSD_2"/>
    <property type="match status" value="1"/>
</dbReference>
<feature type="domain" description="CSD" evidence="3">
    <location>
        <begin position="94"/>
        <end position="160"/>
    </location>
</feature>
<keyword evidence="1" id="KW-0597">Phosphoprotein</keyword>
<dbReference type="GO" id="GO:0003730">
    <property type="term" value="F:mRNA 3'-UTR binding"/>
    <property type="evidence" value="ECO:0007669"/>
    <property type="project" value="TreeGrafter"/>
</dbReference>
<reference evidence="4 5" key="1">
    <citation type="journal article" date="2016" name="Genome Biol. Evol.">
        <title>Gene Family Evolution Reflects Adaptation to Soil Environmental Stressors in the Genome of the Collembolan Orchesella cincta.</title>
        <authorList>
            <person name="Faddeeva-Vakhrusheva A."/>
            <person name="Derks M.F."/>
            <person name="Anvar S.Y."/>
            <person name="Agamennone V."/>
            <person name="Suring W."/>
            <person name="Smit S."/>
            <person name="van Straalen N.M."/>
            <person name="Roelofs D."/>
        </authorList>
    </citation>
    <scope>NUCLEOTIDE SEQUENCE [LARGE SCALE GENOMIC DNA]</scope>
    <source>
        <tissue evidence="4">Mixed pool</tissue>
    </source>
</reference>
<dbReference type="CDD" id="cd04458">
    <property type="entry name" value="CSP_CDS"/>
    <property type="match status" value="1"/>
</dbReference>
<protein>
    <recommendedName>
        <fullName evidence="3">CSD domain-containing protein</fullName>
    </recommendedName>
</protein>
<dbReference type="AlphaFoldDB" id="A0A1D2N1Q8"/>
<dbReference type="GO" id="GO:0005737">
    <property type="term" value="C:cytoplasm"/>
    <property type="evidence" value="ECO:0007669"/>
    <property type="project" value="TreeGrafter"/>
</dbReference>
<evidence type="ECO:0000313" key="5">
    <source>
        <dbReference type="Proteomes" id="UP000094527"/>
    </source>
</evidence>
<feature type="region of interest" description="Disordered" evidence="2">
    <location>
        <begin position="1"/>
        <end position="31"/>
    </location>
</feature>
<dbReference type="Gene3D" id="2.40.50.140">
    <property type="entry name" value="Nucleic acid-binding proteins"/>
    <property type="match status" value="1"/>
</dbReference>
<dbReference type="OrthoDB" id="66726at2759"/>